<evidence type="ECO:0000256" key="1">
    <source>
        <dbReference type="SAM" id="SignalP"/>
    </source>
</evidence>
<dbReference type="OrthoDB" id="4331648at2"/>
<evidence type="ECO:0000313" key="3">
    <source>
        <dbReference type="Proteomes" id="UP000451860"/>
    </source>
</evidence>
<dbReference type="RefSeq" id="WP_152204791.1">
    <property type="nucleotide sequence ID" value="NZ_VUKF01000076.1"/>
</dbReference>
<comment type="caution">
    <text evidence="2">The sequence shown here is derived from an EMBL/GenBank/DDBJ whole genome shotgun (WGS) entry which is preliminary data.</text>
</comment>
<proteinExistence type="predicted"/>
<keyword evidence="3" id="KW-1185">Reference proteome</keyword>
<dbReference type="Proteomes" id="UP000451860">
    <property type="component" value="Unassembled WGS sequence"/>
</dbReference>
<dbReference type="InterPro" id="IPR021903">
    <property type="entry name" value="DUF3515"/>
</dbReference>
<dbReference type="AlphaFoldDB" id="A0A7J5UJ71"/>
<organism evidence="2 3">
    <name type="scientific">Georgenia thermotolerans</name>
    <dbReference type="NCBI Taxonomy" id="527326"/>
    <lineage>
        <taxon>Bacteria</taxon>
        <taxon>Bacillati</taxon>
        <taxon>Actinomycetota</taxon>
        <taxon>Actinomycetes</taxon>
        <taxon>Micrococcales</taxon>
        <taxon>Bogoriellaceae</taxon>
        <taxon>Georgenia</taxon>
    </lineage>
</organism>
<keyword evidence="1" id="KW-0732">Signal</keyword>
<evidence type="ECO:0000313" key="2">
    <source>
        <dbReference type="EMBL" id="KAE8762429.1"/>
    </source>
</evidence>
<reference evidence="2 3" key="1">
    <citation type="submission" date="2019-10" db="EMBL/GenBank/DDBJ databases">
        <title>Georgenia wutianyii sp. nov. and Georgenia yuyongxinii sp. nov. isolated from plateau pika (Ochotona curzoniae) in the Qinghai-Tibet plateau of China.</title>
        <authorList>
            <person name="Tian Z."/>
        </authorList>
    </citation>
    <scope>NUCLEOTIDE SEQUENCE [LARGE SCALE GENOMIC DNA]</scope>
    <source>
        <strain evidence="2 3">DSM 21501</strain>
    </source>
</reference>
<protein>
    <submittedName>
        <fullName evidence="2">DUF3515 family protein</fullName>
    </submittedName>
</protein>
<feature type="chain" id="PRO_5038775728" evidence="1">
    <location>
        <begin position="21"/>
        <end position="174"/>
    </location>
</feature>
<sequence>MPLHRRLLVLPLVAGAGLLAGCGSPGVTLEPGPAAADPVCARVLQASPDRLGDLERRSTTAQATTAWGAEPAVTLRCGVTPTGPTTDRCINVERPDGTSVDWIQLESDDPNYPANAALGTGSWAFVTYGRVPAVEVVVPAEHVTGQPTAFLVDLAPAAEVVPAERSCVGAGDVK</sequence>
<accession>A0A7J5UJ71</accession>
<gene>
    <name evidence="2" type="ORF">GB883_19435</name>
</gene>
<name>A0A7J5UJ71_9MICO</name>
<dbReference type="EMBL" id="WHJE01000173">
    <property type="protein sequence ID" value="KAE8762429.1"/>
    <property type="molecule type" value="Genomic_DNA"/>
</dbReference>
<dbReference type="Pfam" id="PF12028">
    <property type="entry name" value="DUF3515"/>
    <property type="match status" value="1"/>
</dbReference>
<feature type="signal peptide" evidence="1">
    <location>
        <begin position="1"/>
        <end position="20"/>
    </location>
</feature>
<dbReference type="PROSITE" id="PS51257">
    <property type="entry name" value="PROKAR_LIPOPROTEIN"/>
    <property type="match status" value="1"/>
</dbReference>